<keyword evidence="8 10" id="KW-0472">Membrane</keyword>
<dbReference type="CDD" id="cd00082">
    <property type="entry name" value="HisKA"/>
    <property type="match status" value="1"/>
</dbReference>
<dbReference type="OrthoDB" id="5409807at2"/>
<keyword evidence="14" id="KW-1185">Reference proteome</keyword>
<dbReference type="SUPFAM" id="SSF47384">
    <property type="entry name" value="Homodimeric domain of signal transducing histidine kinase"/>
    <property type="match status" value="1"/>
</dbReference>
<gene>
    <name evidence="13" type="ORF">dsat_1969</name>
</gene>
<dbReference type="InterPro" id="IPR004358">
    <property type="entry name" value="Sig_transdc_His_kin-like_C"/>
</dbReference>
<keyword evidence="7 10" id="KW-1133">Transmembrane helix</keyword>
<dbReference type="EC" id="2.7.13.3" evidence="3"/>
<keyword evidence="5" id="KW-0597">Phosphoprotein</keyword>
<dbReference type="GO" id="GO:0000155">
    <property type="term" value="F:phosphorelay sensor kinase activity"/>
    <property type="evidence" value="ECO:0007669"/>
    <property type="project" value="InterPro"/>
</dbReference>
<keyword evidence="13" id="KW-0808">Transferase</keyword>
<dbReference type="EMBL" id="ATHI01000003">
    <property type="protein sequence ID" value="EPR35628.1"/>
    <property type="molecule type" value="Genomic_DNA"/>
</dbReference>
<dbReference type="InterPro" id="IPR036097">
    <property type="entry name" value="HisK_dim/P_sf"/>
</dbReference>
<evidence type="ECO:0000256" key="3">
    <source>
        <dbReference type="ARBA" id="ARBA00012438"/>
    </source>
</evidence>
<comment type="catalytic activity">
    <reaction evidence="1">
        <text>ATP + protein L-histidine = ADP + protein N-phospho-L-histidine.</text>
        <dbReference type="EC" id="2.7.13.3"/>
    </reaction>
</comment>
<evidence type="ECO:0000313" key="13">
    <source>
        <dbReference type="EMBL" id="EPR35628.1"/>
    </source>
</evidence>
<dbReference type="PRINTS" id="PR00344">
    <property type="entry name" value="BCTRLSENSOR"/>
</dbReference>
<dbReference type="InterPro" id="IPR000014">
    <property type="entry name" value="PAS"/>
</dbReference>
<dbReference type="NCBIfam" id="TIGR00229">
    <property type="entry name" value="sensory_box"/>
    <property type="match status" value="2"/>
</dbReference>
<proteinExistence type="predicted"/>
<dbReference type="SMART" id="SM00091">
    <property type="entry name" value="PAS"/>
    <property type="match status" value="2"/>
</dbReference>
<keyword evidence="4" id="KW-1003">Cell membrane</keyword>
<dbReference type="InterPro" id="IPR036890">
    <property type="entry name" value="HATPase_C_sf"/>
</dbReference>
<dbReference type="eggNOG" id="COG4191">
    <property type="taxonomic scope" value="Bacteria"/>
</dbReference>
<evidence type="ECO:0000259" key="12">
    <source>
        <dbReference type="PROSITE" id="PS50112"/>
    </source>
</evidence>
<dbReference type="InterPro" id="IPR003661">
    <property type="entry name" value="HisK_dim/P_dom"/>
</dbReference>
<feature type="transmembrane region" description="Helical" evidence="10">
    <location>
        <begin position="34"/>
        <end position="56"/>
    </location>
</feature>
<feature type="transmembrane region" description="Helical" evidence="10">
    <location>
        <begin position="221"/>
        <end position="244"/>
    </location>
</feature>
<evidence type="ECO:0000256" key="9">
    <source>
        <dbReference type="SAM" id="Coils"/>
    </source>
</evidence>
<dbReference type="CDD" id="cd00130">
    <property type="entry name" value="PAS"/>
    <property type="match status" value="2"/>
</dbReference>
<dbReference type="InterPro" id="IPR003594">
    <property type="entry name" value="HATPase_dom"/>
</dbReference>
<dbReference type="Gene3D" id="3.30.565.10">
    <property type="entry name" value="Histidine kinase-like ATPase, C-terminal domain"/>
    <property type="match status" value="1"/>
</dbReference>
<dbReference type="Proteomes" id="UP000014975">
    <property type="component" value="Unassembled WGS sequence"/>
</dbReference>
<dbReference type="SUPFAM" id="SSF55785">
    <property type="entry name" value="PYP-like sensor domain (PAS domain)"/>
    <property type="match status" value="2"/>
</dbReference>
<accession>S7UTG6</accession>
<dbReference type="Pfam" id="PF02518">
    <property type="entry name" value="HATPase_c"/>
    <property type="match status" value="1"/>
</dbReference>
<dbReference type="Pfam" id="PF13426">
    <property type="entry name" value="PAS_9"/>
    <property type="match status" value="1"/>
</dbReference>
<dbReference type="STRING" id="1121439.dsat_1969"/>
<feature type="coiled-coil region" evidence="9">
    <location>
        <begin position="244"/>
        <end position="271"/>
    </location>
</feature>
<name>S7UTG6_9BACT</name>
<dbReference type="SUPFAM" id="SSF55874">
    <property type="entry name" value="ATPase domain of HSP90 chaperone/DNA topoisomerase II/histidine kinase"/>
    <property type="match status" value="1"/>
</dbReference>
<evidence type="ECO:0000256" key="5">
    <source>
        <dbReference type="ARBA" id="ARBA00022553"/>
    </source>
</evidence>
<dbReference type="SMART" id="SM01049">
    <property type="entry name" value="Cache_2"/>
    <property type="match status" value="1"/>
</dbReference>
<feature type="domain" description="PAS" evidence="12">
    <location>
        <begin position="382"/>
        <end position="457"/>
    </location>
</feature>
<keyword evidence="13" id="KW-0418">Kinase</keyword>
<dbReference type="Pfam" id="PF08448">
    <property type="entry name" value="PAS_4"/>
    <property type="match status" value="1"/>
</dbReference>
<organism evidence="13 14">
    <name type="scientific">Alkalidesulfovibrio alkalitolerans DSM 16529</name>
    <dbReference type="NCBI Taxonomy" id="1121439"/>
    <lineage>
        <taxon>Bacteria</taxon>
        <taxon>Pseudomonadati</taxon>
        <taxon>Thermodesulfobacteriota</taxon>
        <taxon>Desulfovibrionia</taxon>
        <taxon>Desulfovibrionales</taxon>
        <taxon>Desulfovibrionaceae</taxon>
        <taxon>Alkalidesulfovibrio</taxon>
    </lineage>
</organism>
<dbReference type="InterPro" id="IPR035965">
    <property type="entry name" value="PAS-like_dom_sf"/>
</dbReference>
<evidence type="ECO:0000256" key="8">
    <source>
        <dbReference type="ARBA" id="ARBA00023136"/>
    </source>
</evidence>
<keyword evidence="9" id="KW-0175">Coiled coil</keyword>
<evidence type="ECO:0000256" key="10">
    <source>
        <dbReference type="SAM" id="Phobius"/>
    </source>
</evidence>
<dbReference type="PATRIC" id="fig|1121439.3.peg.354"/>
<dbReference type="PROSITE" id="PS50109">
    <property type="entry name" value="HIS_KIN"/>
    <property type="match status" value="1"/>
</dbReference>
<reference evidence="13 14" key="1">
    <citation type="journal article" date="2013" name="Genome Announc.">
        <title>Draft genome sequences for three mercury-methylating, sulfate-reducing bacteria.</title>
        <authorList>
            <person name="Brown S.D."/>
            <person name="Hurt R.A.Jr."/>
            <person name="Gilmour C.C."/>
            <person name="Elias D.A."/>
        </authorList>
    </citation>
    <scope>NUCLEOTIDE SEQUENCE [LARGE SCALE GENOMIC DNA]</scope>
    <source>
        <strain evidence="13 14">DSM 16529</strain>
    </source>
</reference>
<dbReference type="Pfam" id="PF17200">
    <property type="entry name" value="sCache_2"/>
    <property type="match status" value="1"/>
</dbReference>
<evidence type="ECO:0000256" key="7">
    <source>
        <dbReference type="ARBA" id="ARBA00022989"/>
    </source>
</evidence>
<evidence type="ECO:0000256" key="2">
    <source>
        <dbReference type="ARBA" id="ARBA00004651"/>
    </source>
</evidence>
<sequence length="774" mass="86097">MKRPTDHEAGGREGSSSVWSRFAWGGERIVTHRLLVLIGLGVLFALACFFLIFKLWTDSYISESEMQRRANLREMVTLARNAIEPIVEDVRQGRSDRDEAIARIQILVGRMTYDDEQGKNYIFMSAYDGTMLVQPYAPELVGTNQWEMRDPDGFPIIQELVRTARDSSEGGYVTYAYLPPGSNVPELKLSYVVGIPELQCYIGTGKYLQAILGQQIALVRWAYVLAFALLLVFSTPLFLFALVLRRQNRALAAEVDERSRAENALQASESRFRAFMEHLPGLVVIKDARSRFVYFNQQFLDTFPVKDWHGRTPGELFSPEVAARMVEMDQKALRDGFVVYDEVWDAESGRVKILEMRKFAIPQDDGTYIGTIVSDVTERKISEEKYRVLFEAAKDAILIIKDGRIVECNTYASEMFGCSKEALIGANPAEFSPKTQPDGSDSGQAARELIEKAVAGRPQFFEWRHRRCSGEQFTVEVSLVSMSVHGETLCLGFIRDVTERKQMEAMMVQTEKMVSLGGIAAGIAHEINNPLGIVLQAANNVIQRLRPDFEKNVAVAAGLGLDMEKLSDYVSARKIDVFVEDIRSAAVRASGIVRHMLDFSRQSGSVRGPCDLSALIERAVTLASSDYDLKKSYDFRKIEIIRDIAPDMPHVVCAQTEIEQVVLNLLRNAAQAMASAEPAVAAPRIVIRARVSGGMARIEIEDNGPGMDQETQRRIFEPFFTTKPTGVGTGLGLSVSYFIVTKGHGGSIAVDSSTGRGTMFTIELPLDAHGGERS</sequence>
<evidence type="ECO:0000313" key="14">
    <source>
        <dbReference type="Proteomes" id="UP000014975"/>
    </source>
</evidence>
<dbReference type="PANTHER" id="PTHR43065">
    <property type="entry name" value="SENSOR HISTIDINE KINASE"/>
    <property type="match status" value="1"/>
</dbReference>
<protein>
    <recommendedName>
        <fullName evidence="3">histidine kinase</fullName>
        <ecNumber evidence="3">2.7.13.3</ecNumber>
    </recommendedName>
</protein>
<evidence type="ECO:0000256" key="6">
    <source>
        <dbReference type="ARBA" id="ARBA00022692"/>
    </source>
</evidence>
<dbReference type="PROSITE" id="PS50112">
    <property type="entry name" value="PAS"/>
    <property type="match status" value="1"/>
</dbReference>
<dbReference type="RefSeq" id="WP_020885855.1">
    <property type="nucleotide sequence ID" value="NZ_ATHI01000003.1"/>
</dbReference>
<evidence type="ECO:0000259" key="11">
    <source>
        <dbReference type="PROSITE" id="PS50109"/>
    </source>
</evidence>
<dbReference type="InterPro" id="IPR005467">
    <property type="entry name" value="His_kinase_dom"/>
</dbReference>
<comment type="caution">
    <text evidence="13">The sequence shown here is derived from an EMBL/GenBank/DDBJ whole genome shotgun (WGS) entry which is preliminary data.</text>
</comment>
<feature type="domain" description="Histidine kinase" evidence="11">
    <location>
        <begin position="522"/>
        <end position="768"/>
    </location>
</feature>
<dbReference type="InterPro" id="IPR013656">
    <property type="entry name" value="PAS_4"/>
</dbReference>
<dbReference type="eggNOG" id="COG4564">
    <property type="taxonomic scope" value="Bacteria"/>
</dbReference>
<dbReference type="Gene3D" id="1.10.287.130">
    <property type="match status" value="1"/>
</dbReference>
<comment type="subcellular location">
    <subcellularLocation>
        <location evidence="2">Cell membrane</location>
        <topology evidence="2">Multi-pass membrane protein</topology>
    </subcellularLocation>
</comment>
<dbReference type="PANTHER" id="PTHR43065:SF42">
    <property type="entry name" value="TWO-COMPONENT SENSOR PPRA"/>
    <property type="match status" value="1"/>
</dbReference>
<evidence type="ECO:0000256" key="4">
    <source>
        <dbReference type="ARBA" id="ARBA00022475"/>
    </source>
</evidence>
<evidence type="ECO:0000256" key="1">
    <source>
        <dbReference type="ARBA" id="ARBA00000085"/>
    </source>
</evidence>
<dbReference type="GO" id="GO:0005886">
    <property type="term" value="C:plasma membrane"/>
    <property type="evidence" value="ECO:0007669"/>
    <property type="project" value="UniProtKB-SubCell"/>
</dbReference>
<keyword evidence="6 10" id="KW-0812">Transmembrane</keyword>
<dbReference type="AlphaFoldDB" id="S7UTG6"/>
<dbReference type="Gene3D" id="3.30.450.20">
    <property type="entry name" value="PAS domain"/>
    <property type="match status" value="3"/>
</dbReference>
<dbReference type="InterPro" id="IPR033480">
    <property type="entry name" value="sCache_2"/>
</dbReference>
<dbReference type="SMART" id="SM00387">
    <property type="entry name" value="HATPase_c"/>
    <property type="match status" value="1"/>
</dbReference>